<keyword evidence="2" id="KW-1185">Reference proteome</keyword>
<dbReference type="InterPro" id="IPR012340">
    <property type="entry name" value="NA-bd_OB-fold"/>
</dbReference>
<dbReference type="SUPFAM" id="SSF50249">
    <property type="entry name" value="Nucleic acid-binding proteins"/>
    <property type="match status" value="1"/>
</dbReference>
<protein>
    <submittedName>
        <fullName evidence="1">Uncharacterized protein</fullName>
    </submittedName>
</protein>
<name>A0A7T8HEI1_CALRO</name>
<proteinExistence type="predicted"/>
<accession>A0A7T8HEI1</accession>
<evidence type="ECO:0000313" key="2">
    <source>
        <dbReference type="Proteomes" id="UP000595437"/>
    </source>
</evidence>
<dbReference type="Gene3D" id="2.40.50.140">
    <property type="entry name" value="Nucleic acid-binding proteins"/>
    <property type="match status" value="1"/>
</dbReference>
<dbReference type="EMBL" id="CP045895">
    <property type="protein sequence ID" value="QQP48618.1"/>
    <property type="molecule type" value="Genomic_DNA"/>
</dbReference>
<reference evidence="2" key="1">
    <citation type="submission" date="2021-01" db="EMBL/GenBank/DDBJ databases">
        <title>Caligus Genome Assembly.</title>
        <authorList>
            <person name="Gallardo-Escarate C."/>
        </authorList>
    </citation>
    <scope>NUCLEOTIDE SEQUENCE [LARGE SCALE GENOMIC DNA]</scope>
</reference>
<dbReference type="Proteomes" id="UP000595437">
    <property type="component" value="Chromosome 6"/>
</dbReference>
<sequence>MNNDHKRFDQLLQSSKFCRWRLKVRAKVETWQKETRLKLIVIECDEVQQAPENERLSNEILSLQPEF</sequence>
<dbReference type="OrthoDB" id="1751331at2759"/>
<dbReference type="AlphaFoldDB" id="A0A7T8HEI1"/>
<evidence type="ECO:0000313" key="1">
    <source>
        <dbReference type="EMBL" id="QQP48618.1"/>
    </source>
</evidence>
<organism evidence="1 2">
    <name type="scientific">Caligus rogercresseyi</name>
    <name type="common">Sea louse</name>
    <dbReference type="NCBI Taxonomy" id="217165"/>
    <lineage>
        <taxon>Eukaryota</taxon>
        <taxon>Metazoa</taxon>
        <taxon>Ecdysozoa</taxon>
        <taxon>Arthropoda</taxon>
        <taxon>Crustacea</taxon>
        <taxon>Multicrustacea</taxon>
        <taxon>Hexanauplia</taxon>
        <taxon>Copepoda</taxon>
        <taxon>Siphonostomatoida</taxon>
        <taxon>Caligidae</taxon>
        <taxon>Caligus</taxon>
    </lineage>
</organism>
<gene>
    <name evidence="1" type="ORF">FKW44_008988</name>
</gene>